<accession>A0A511NDX1</accession>
<proteinExistence type="predicted"/>
<feature type="domain" description="VOC" evidence="1">
    <location>
        <begin position="3"/>
        <end position="129"/>
    </location>
</feature>
<dbReference type="Pfam" id="PF12681">
    <property type="entry name" value="Glyoxalase_2"/>
    <property type="match status" value="1"/>
</dbReference>
<dbReference type="Gene3D" id="3.30.720.110">
    <property type="match status" value="1"/>
</dbReference>
<keyword evidence="3" id="KW-1185">Reference proteome</keyword>
<comment type="caution">
    <text evidence="2">The sequence shown here is derived from an EMBL/GenBank/DDBJ whole genome shotgun (WGS) entry which is preliminary data.</text>
</comment>
<gene>
    <name evidence="2" type="ORF">EB1_05970</name>
</gene>
<evidence type="ECO:0000259" key="1">
    <source>
        <dbReference type="PROSITE" id="PS51819"/>
    </source>
</evidence>
<protein>
    <recommendedName>
        <fullName evidence="1">VOC domain-containing protein</fullName>
    </recommendedName>
</protein>
<dbReference type="SUPFAM" id="SSF54593">
    <property type="entry name" value="Glyoxalase/Bleomycin resistance protein/Dihydroxybiphenyl dioxygenase"/>
    <property type="match status" value="1"/>
</dbReference>
<dbReference type="InterPro" id="IPR029068">
    <property type="entry name" value="Glyas_Bleomycin-R_OHBP_Dase"/>
</dbReference>
<evidence type="ECO:0000313" key="3">
    <source>
        <dbReference type="Proteomes" id="UP000321245"/>
    </source>
</evidence>
<evidence type="ECO:0000313" key="2">
    <source>
        <dbReference type="EMBL" id="GEM50807.1"/>
    </source>
</evidence>
<dbReference type="RefSeq" id="WP_019973907.1">
    <property type="nucleotide sequence ID" value="NZ_BJXC01000002.1"/>
</dbReference>
<dbReference type="Proteomes" id="UP000321245">
    <property type="component" value="Unassembled WGS sequence"/>
</dbReference>
<dbReference type="InterPro" id="IPR025870">
    <property type="entry name" value="Glyoxalase-like_dom"/>
</dbReference>
<sequence length="130" mass="14720">MKHIQQIQTILYVNDQQASTDFYARLFRQPPDLDVPGMTEFKLAENCKLGIMPNKGIAKILSDKTPHPDEGNGIPRCELYFYVDNVEFEFENAVKAGAWCISPVEDRDWGDRAGYVADPDGHIIAFAEKL</sequence>
<dbReference type="OrthoDB" id="9788468at2"/>
<dbReference type="AlphaFoldDB" id="A0A511NDX1"/>
<reference evidence="2 3" key="1">
    <citation type="submission" date="2019-07" db="EMBL/GenBank/DDBJ databases">
        <title>Whole genome shotgun sequence of Empedobacter brevis NBRC 14943.</title>
        <authorList>
            <person name="Hosoyama A."/>
            <person name="Uohara A."/>
            <person name="Ohji S."/>
            <person name="Ichikawa N."/>
        </authorList>
    </citation>
    <scope>NUCLEOTIDE SEQUENCE [LARGE SCALE GENOMIC DNA]</scope>
    <source>
        <strain evidence="2 3">NBRC 14943</strain>
    </source>
</reference>
<dbReference type="PROSITE" id="PS51819">
    <property type="entry name" value="VOC"/>
    <property type="match status" value="1"/>
</dbReference>
<dbReference type="STRING" id="1218108.GCA_000382425_00399"/>
<organism evidence="2 3">
    <name type="scientific">Empedobacter brevis NBRC 14943 = ATCC 43319</name>
    <dbReference type="NCBI Taxonomy" id="1218108"/>
    <lineage>
        <taxon>Bacteria</taxon>
        <taxon>Pseudomonadati</taxon>
        <taxon>Bacteroidota</taxon>
        <taxon>Flavobacteriia</taxon>
        <taxon>Flavobacteriales</taxon>
        <taxon>Weeksellaceae</taxon>
        <taxon>Empedobacter</taxon>
    </lineage>
</organism>
<name>A0A511NDX1_9FLAO</name>
<dbReference type="Gene3D" id="3.30.720.120">
    <property type="match status" value="1"/>
</dbReference>
<dbReference type="GeneID" id="84648681"/>
<dbReference type="InterPro" id="IPR037523">
    <property type="entry name" value="VOC_core"/>
</dbReference>
<dbReference type="EMBL" id="BJXC01000002">
    <property type="protein sequence ID" value="GEM50807.1"/>
    <property type="molecule type" value="Genomic_DNA"/>
</dbReference>